<keyword evidence="3" id="KW-1185">Reference proteome</keyword>
<reference evidence="2" key="1">
    <citation type="journal article" date="2023" name="PLoS Negl. Trop. Dis.">
        <title>A genome sequence for Biomphalaria pfeifferi, the major vector snail for the human-infecting parasite Schistosoma mansoni.</title>
        <authorList>
            <person name="Bu L."/>
            <person name="Lu L."/>
            <person name="Laidemitt M.R."/>
            <person name="Zhang S.M."/>
            <person name="Mutuku M."/>
            <person name="Mkoji G."/>
            <person name="Steinauer M."/>
            <person name="Loker E.S."/>
        </authorList>
    </citation>
    <scope>NUCLEOTIDE SEQUENCE</scope>
    <source>
        <strain evidence="2">KasaAsao</strain>
    </source>
</reference>
<evidence type="ECO:0000313" key="2">
    <source>
        <dbReference type="EMBL" id="KAK0049717.1"/>
    </source>
</evidence>
<dbReference type="Proteomes" id="UP001233172">
    <property type="component" value="Unassembled WGS sequence"/>
</dbReference>
<feature type="chain" id="PRO_5042267602" evidence="1">
    <location>
        <begin position="20"/>
        <end position="59"/>
    </location>
</feature>
<dbReference type="EMBL" id="JASAOG010000123">
    <property type="protein sequence ID" value="KAK0049717.1"/>
    <property type="molecule type" value="Genomic_DNA"/>
</dbReference>
<protein>
    <submittedName>
        <fullName evidence="2">Neural cell adhesion molecule L1</fullName>
    </submittedName>
</protein>
<comment type="caution">
    <text evidence="2">The sequence shown here is derived from an EMBL/GenBank/DDBJ whole genome shotgun (WGS) entry which is preliminary data.</text>
</comment>
<feature type="non-terminal residue" evidence="2">
    <location>
        <position position="59"/>
    </location>
</feature>
<evidence type="ECO:0000256" key="1">
    <source>
        <dbReference type="SAM" id="SignalP"/>
    </source>
</evidence>
<keyword evidence="1" id="KW-0732">Signal</keyword>
<proteinExistence type="predicted"/>
<gene>
    <name evidence="2" type="ORF">Bpfe_020902</name>
</gene>
<organism evidence="2 3">
    <name type="scientific">Biomphalaria pfeifferi</name>
    <name type="common">Bloodfluke planorb</name>
    <name type="synonym">Freshwater snail</name>
    <dbReference type="NCBI Taxonomy" id="112525"/>
    <lineage>
        <taxon>Eukaryota</taxon>
        <taxon>Metazoa</taxon>
        <taxon>Spiralia</taxon>
        <taxon>Lophotrochozoa</taxon>
        <taxon>Mollusca</taxon>
        <taxon>Gastropoda</taxon>
        <taxon>Heterobranchia</taxon>
        <taxon>Euthyneura</taxon>
        <taxon>Panpulmonata</taxon>
        <taxon>Hygrophila</taxon>
        <taxon>Lymnaeoidea</taxon>
        <taxon>Planorbidae</taxon>
        <taxon>Biomphalaria</taxon>
    </lineage>
</organism>
<accession>A0AAD8B8U9</accession>
<feature type="signal peptide" evidence="1">
    <location>
        <begin position="1"/>
        <end position="19"/>
    </location>
</feature>
<reference evidence="2" key="2">
    <citation type="submission" date="2023-04" db="EMBL/GenBank/DDBJ databases">
        <authorList>
            <person name="Bu L."/>
            <person name="Lu L."/>
            <person name="Laidemitt M.R."/>
            <person name="Zhang S.M."/>
            <person name="Mutuku M."/>
            <person name="Mkoji G."/>
            <person name="Steinauer M."/>
            <person name="Loker E.S."/>
        </authorList>
    </citation>
    <scope>NUCLEOTIDE SEQUENCE</scope>
    <source>
        <strain evidence="2">KasaAsao</strain>
        <tissue evidence="2">Whole Snail</tissue>
    </source>
</reference>
<sequence>MLQLMFLLLLSSFFFSSHCITDVLLSPPDITNPIEAVTLYKGELDFVVKCEATGIPKPT</sequence>
<evidence type="ECO:0000313" key="3">
    <source>
        <dbReference type="Proteomes" id="UP001233172"/>
    </source>
</evidence>
<name>A0AAD8B8U9_BIOPF</name>
<dbReference type="AlphaFoldDB" id="A0AAD8B8U9"/>